<keyword evidence="1" id="KW-0472">Membrane</keyword>
<protein>
    <recommendedName>
        <fullName evidence="4">SURF1-like protein</fullName>
    </recommendedName>
</protein>
<evidence type="ECO:0008006" key="4">
    <source>
        <dbReference type="Google" id="ProtNLM"/>
    </source>
</evidence>
<reference evidence="2 3" key="1">
    <citation type="submission" date="2024-04" db="EMBL/GenBank/DDBJ databases">
        <title>Luteolibacter sp. isolated from soil.</title>
        <authorList>
            <person name="An J."/>
        </authorList>
    </citation>
    <scope>NUCLEOTIDE SEQUENCE [LARGE SCALE GENOMIC DNA]</scope>
    <source>
        <strain evidence="2 3">Y139</strain>
    </source>
</reference>
<evidence type="ECO:0000313" key="3">
    <source>
        <dbReference type="Proteomes" id="UP001371305"/>
    </source>
</evidence>
<sequence length="92" mass="10892">MNYEGRASFFVHVGLRRWGMSAGSYPRDSPAVWFVGPWDVEVSRGRPLPNGAMETPHAYFRFAHWFLMLVFLVLWSAWLAWKWKGEEERKLM</sequence>
<dbReference type="Proteomes" id="UP001371305">
    <property type="component" value="Unassembled WGS sequence"/>
</dbReference>
<keyword evidence="3" id="KW-1185">Reference proteome</keyword>
<organism evidence="2 3">
    <name type="scientific">Luteolibacter soli</name>
    <dbReference type="NCBI Taxonomy" id="3135280"/>
    <lineage>
        <taxon>Bacteria</taxon>
        <taxon>Pseudomonadati</taxon>
        <taxon>Verrucomicrobiota</taxon>
        <taxon>Verrucomicrobiia</taxon>
        <taxon>Verrucomicrobiales</taxon>
        <taxon>Verrucomicrobiaceae</taxon>
        <taxon>Luteolibacter</taxon>
    </lineage>
</organism>
<feature type="transmembrane region" description="Helical" evidence="1">
    <location>
        <begin position="62"/>
        <end position="81"/>
    </location>
</feature>
<evidence type="ECO:0000256" key="1">
    <source>
        <dbReference type="SAM" id="Phobius"/>
    </source>
</evidence>
<proteinExistence type="predicted"/>
<gene>
    <name evidence="2" type="ORF">WKV53_13865</name>
</gene>
<keyword evidence="1" id="KW-0812">Transmembrane</keyword>
<keyword evidence="1" id="KW-1133">Transmembrane helix</keyword>
<accession>A0ABU9AV37</accession>
<name>A0ABU9AV37_9BACT</name>
<evidence type="ECO:0000313" key="2">
    <source>
        <dbReference type="EMBL" id="MEK7951598.1"/>
    </source>
</evidence>
<comment type="caution">
    <text evidence="2">The sequence shown here is derived from an EMBL/GenBank/DDBJ whole genome shotgun (WGS) entry which is preliminary data.</text>
</comment>
<dbReference type="RefSeq" id="WP_341405227.1">
    <property type="nucleotide sequence ID" value="NZ_JBBUKT010000005.1"/>
</dbReference>
<dbReference type="EMBL" id="JBBUKT010000005">
    <property type="protein sequence ID" value="MEK7951598.1"/>
    <property type="molecule type" value="Genomic_DNA"/>
</dbReference>